<keyword evidence="3" id="KW-1185">Reference proteome</keyword>
<dbReference type="Proteomes" id="UP000574276">
    <property type="component" value="Unassembled WGS sequence"/>
</dbReference>
<dbReference type="EMBL" id="JACEGA010000001">
    <property type="protein sequence ID" value="MBB2182023.1"/>
    <property type="molecule type" value="Genomic_DNA"/>
</dbReference>
<sequence>MEVDSTLKLKVTGTYSKITWKSSKKSVATVNSSGVVTAKMEGKATITATVDKKKYTCNVTVVDSNKTKPYKTGDTWTVDGIWTLTFNSVTTTEERYHQPGDDIPKQVVVLDYTYEGIDDGGNYMDMYTFSVIDANGNIARKYPSKDMDDTKLGEKCEGLKAIYGLFAESDMITVKVTMYDDDYCEYKAIFELDIE</sequence>
<comment type="caution">
    <text evidence="2">The sequence shown here is derived from an EMBL/GenBank/DDBJ whole genome shotgun (WGS) entry which is preliminary data.</text>
</comment>
<evidence type="ECO:0000259" key="1">
    <source>
        <dbReference type="Pfam" id="PF02368"/>
    </source>
</evidence>
<accession>A0A839JWH0</accession>
<reference evidence="2 3" key="1">
    <citation type="submission" date="2020-07" db="EMBL/GenBank/DDBJ databases">
        <title>Characterization and genome sequencing of isolate MD1, a novel member within the family Lachnospiraceae.</title>
        <authorList>
            <person name="Rettenmaier R."/>
            <person name="Di Bello L."/>
            <person name="Zinser C."/>
            <person name="Scheitz K."/>
            <person name="Liebl W."/>
            <person name="Zverlov V."/>
        </authorList>
    </citation>
    <scope>NUCLEOTIDE SEQUENCE [LARGE SCALE GENOMIC DNA]</scope>
    <source>
        <strain evidence="2 3">MD1</strain>
    </source>
</reference>
<protein>
    <submittedName>
        <fullName evidence="2">Ig-like domain-containing protein</fullName>
    </submittedName>
</protein>
<evidence type="ECO:0000313" key="2">
    <source>
        <dbReference type="EMBL" id="MBB2182023.1"/>
    </source>
</evidence>
<dbReference type="InterPro" id="IPR008964">
    <property type="entry name" value="Invasin/intimin_cell_adhesion"/>
</dbReference>
<dbReference type="Pfam" id="PF02368">
    <property type="entry name" value="Big_2"/>
    <property type="match status" value="1"/>
</dbReference>
<dbReference type="Gene3D" id="2.60.40.1080">
    <property type="match status" value="1"/>
</dbReference>
<evidence type="ECO:0000313" key="3">
    <source>
        <dbReference type="Proteomes" id="UP000574276"/>
    </source>
</evidence>
<proteinExistence type="predicted"/>
<organism evidence="2 3">
    <name type="scientific">Variimorphobacter saccharofermentans</name>
    <dbReference type="NCBI Taxonomy" id="2755051"/>
    <lineage>
        <taxon>Bacteria</taxon>
        <taxon>Bacillati</taxon>
        <taxon>Bacillota</taxon>
        <taxon>Clostridia</taxon>
        <taxon>Lachnospirales</taxon>
        <taxon>Lachnospiraceae</taxon>
        <taxon>Variimorphobacter</taxon>
    </lineage>
</organism>
<dbReference type="AlphaFoldDB" id="A0A839JWH0"/>
<name>A0A839JWH0_9FIRM</name>
<gene>
    <name evidence="2" type="ORF">H0486_03930</name>
</gene>
<dbReference type="InterPro" id="IPR003343">
    <property type="entry name" value="Big_2"/>
</dbReference>
<feature type="domain" description="BIG2" evidence="1">
    <location>
        <begin position="2"/>
        <end position="56"/>
    </location>
</feature>
<dbReference type="SUPFAM" id="SSF49373">
    <property type="entry name" value="Invasin/intimin cell-adhesion fragments"/>
    <property type="match status" value="1"/>
</dbReference>